<dbReference type="Proteomes" id="UP000230391">
    <property type="component" value="Unassembled WGS sequence"/>
</dbReference>
<dbReference type="InterPro" id="IPR045584">
    <property type="entry name" value="Pilin-like"/>
</dbReference>
<dbReference type="EMBL" id="PFRD01000127">
    <property type="protein sequence ID" value="PJC55846.1"/>
    <property type="molecule type" value="Genomic_DNA"/>
</dbReference>
<sequence>MSFSSLPMSSNYNSKTILKKIASQRGFGLIELLVSISIIALVSAVIMTKQSAFNGAVLLRNQAYEVAFDLRQAQLLAVSGTDNGATNVSQQYGVYFTTASRNSYIIFHDIDGDGMYDAGEQIGKTGIIDSRFQIRNLSYINNAGNNISEIYLHATFKRPNFDGIFRRGIGNGVPLIGSTVYIDIAKVGDNNNGAGDVRRIEITSTGQISVVTY</sequence>
<accession>A0A2M8FDY0</accession>
<dbReference type="SUPFAM" id="SSF54523">
    <property type="entry name" value="Pili subunits"/>
    <property type="match status" value="1"/>
</dbReference>
<gene>
    <name evidence="2" type="ORF">CO026_03485</name>
</gene>
<organism evidence="2 3">
    <name type="scientific">Candidatus Kaiserbacteria bacterium CG_4_9_14_0_2_um_filter_41_32</name>
    <dbReference type="NCBI Taxonomy" id="1974601"/>
    <lineage>
        <taxon>Bacteria</taxon>
        <taxon>Candidatus Kaiseribacteriota</taxon>
    </lineage>
</organism>
<evidence type="ECO:0000313" key="3">
    <source>
        <dbReference type="Proteomes" id="UP000230391"/>
    </source>
</evidence>
<evidence type="ECO:0008006" key="4">
    <source>
        <dbReference type="Google" id="ProtNLM"/>
    </source>
</evidence>
<dbReference type="AlphaFoldDB" id="A0A2M8FDY0"/>
<keyword evidence="1" id="KW-0812">Transmembrane</keyword>
<proteinExistence type="predicted"/>
<feature type="transmembrane region" description="Helical" evidence="1">
    <location>
        <begin position="27"/>
        <end position="47"/>
    </location>
</feature>
<keyword evidence="1" id="KW-1133">Transmembrane helix</keyword>
<dbReference type="Pfam" id="PF07963">
    <property type="entry name" value="N_methyl"/>
    <property type="match status" value="1"/>
</dbReference>
<evidence type="ECO:0000256" key="1">
    <source>
        <dbReference type="SAM" id="Phobius"/>
    </source>
</evidence>
<reference evidence="3" key="1">
    <citation type="submission" date="2017-09" db="EMBL/GenBank/DDBJ databases">
        <title>Depth-based differentiation of microbial function through sediment-hosted aquifers and enrichment of novel symbionts in the deep terrestrial subsurface.</title>
        <authorList>
            <person name="Probst A.J."/>
            <person name="Ladd B."/>
            <person name="Jarett J.K."/>
            <person name="Geller-Mcgrath D.E."/>
            <person name="Sieber C.M.K."/>
            <person name="Emerson J.B."/>
            <person name="Anantharaman K."/>
            <person name="Thomas B.C."/>
            <person name="Malmstrom R."/>
            <person name="Stieglmeier M."/>
            <person name="Klingl A."/>
            <person name="Woyke T."/>
            <person name="Ryan C.M."/>
            <person name="Banfield J.F."/>
        </authorList>
    </citation>
    <scope>NUCLEOTIDE SEQUENCE [LARGE SCALE GENOMIC DNA]</scope>
</reference>
<dbReference type="InterPro" id="IPR012902">
    <property type="entry name" value="N_methyl_site"/>
</dbReference>
<name>A0A2M8FDY0_9BACT</name>
<keyword evidence="1" id="KW-0472">Membrane</keyword>
<protein>
    <recommendedName>
        <fullName evidence="4">General secretion pathway GspH domain-containing protein</fullName>
    </recommendedName>
</protein>
<dbReference type="NCBIfam" id="TIGR02532">
    <property type="entry name" value="IV_pilin_GFxxxE"/>
    <property type="match status" value="1"/>
</dbReference>
<evidence type="ECO:0000313" key="2">
    <source>
        <dbReference type="EMBL" id="PJC55846.1"/>
    </source>
</evidence>
<comment type="caution">
    <text evidence="2">The sequence shown here is derived from an EMBL/GenBank/DDBJ whole genome shotgun (WGS) entry which is preliminary data.</text>
</comment>